<dbReference type="STRING" id="1408281.Epro_1324"/>
<dbReference type="InterPro" id="IPR007221">
    <property type="entry name" value="MreC"/>
</dbReference>
<evidence type="ECO:0000256" key="5">
    <source>
        <dbReference type="PIRNR" id="PIRNR038471"/>
    </source>
</evidence>
<dbReference type="InterPro" id="IPR042175">
    <property type="entry name" value="Cell/Rod_MreC_2"/>
</dbReference>
<accession>A0A0G3WLC6</accession>
<dbReference type="Gene3D" id="2.40.10.340">
    <property type="entry name" value="Rod shape-determining protein MreC, domain 1"/>
    <property type="match status" value="1"/>
</dbReference>
<name>A0A0G3WLC6_9BACT</name>
<evidence type="ECO:0000313" key="9">
    <source>
        <dbReference type="Proteomes" id="UP000035337"/>
    </source>
</evidence>
<feature type="transmembrane region" description="Helical" evidence="6">
    <location>
        <begin position="12"/>
        <end position="30"/>
    </location>
</feature>
<gene>
    <name evidence="8" type="primary">mreC</name>
    <name evidence="8" type="ORF">Epro_1324</name>
</gene>
<evidence type="ECO:0000256" key="6">
    <source>
        <dbReference type="SAM" id="Phobius"/>
    </source>
</evidence>
<dbReference type="AlphaFoldDB" id="A0A0G3WLC6"/>
<sequence>MLANNKSNHANIVFLILLIIGFVLLIARLTPAVRLVKNFIYYVSYPSINTANQIFGFAGSFADKIKSIVYANQENIVYKQQNQLLLDKLRNYDVMSAQYENLTGLLKIPKVRRTKSVFAKISIREPNEWYQWFIIDKGSKHGLHNGLPVVMLRDTGELCAVGQILETYGSSAKVALITNVLSSVPVEIKGKRISCLAEGFGSNVLKITYIPSNANVEVGDEVIASPLGSVFHEGLAIAKILSVSKEVSTDFKTAVAEISFESESLYEAVILVPDGAAQ</sequence>
<dbReference type="GO" id="GO:0008360">
    <property type="term" value="P:regulation of cell shape"/>
    <property type="evidence" value="ECO:0007669"/>
    <property type="project" value="UniProtKB-KW"/>
</dbReference>
<dbReference type="EMBL" id="CP009498">
    <property type="protein sequence ID" value="AKL98700.1"/>
    <property type="molecule type" value="Genomic_DNA"/>
</dbReference>
<dbReference type="PANTHER" id="PTHR34138:SF1">
    <property type="entry name" value="CELL SHAPE-DETERMINING PROTEIN MREC"/>
    <property type="match status" value="1"/>
</dbReference>
<dbReference type="Proteomes" id="UP000035337">
    <property type="component" value="Chromosome"/>
</dbReference>
<proteinExistence type="inferred from homology"/>
<dbReference type="RefSeq" id="WP_052571482.1">
    <property type="nucleotide sequence ID" value="NZ_CP009498.1"/>
</dbReference>
<evidence type="ECO:0000259" key="7">
    <source>
        <dbReference type="Pfam" id="PF04085"/>
    </source>
</evidence>
<dbReference type="OrthoDB" id="9808025at2"/>
<keyword evidence="6" id="KW-0812">Transmembrane</keyword>
<dbReference type="PANTHER" id="PTHR34138">
    <property type="entry name" value="CELL SHAPE-DETERMINING PROTEIN MREC"/>
    <property type="match status" value="1"/>
</dbReference>
<reference evidence="8 9" key="1">
    <citation type="submission" date="2014-09" db="EMBL/GenBank/DDBJ databases">
        <title>Complete genome sequence of Endomicrobium proavitum.</title>
        <authorList>
            <person name="Zheng H."/>
        </authorList>
    </citation>
    <scope>NUCLEOTIDE SEQUENCE [LARGE SCALE GENOMIC DNA]</scope>
    <source>
        <strain evidence="8 9">Rsa215</strain>
    </source>
</reference>
<keyword evidence="6" id="KW-0472">Membrane</keyword>
<evidence type="ECO:0000313" key="8">
    <source>
        <dbReference type="EMBL" id="AKL98700.1"/>
    </source>
</evidence>
<dbReference type="Gene3D" id="2.40.10.350">
    <property type="entry name" value="Rod shape-determining protein MreC, domain 2"/>
    <property type="match status" value="1"/>
</dbReference>
<keyword evidence="9" id="KW-1185">Reference proteome</keyword>
<dbReference type="KEGG" id="epo:Epro_1324"/>
<comment type="function">
    <text evidence="5">Involved in formation and maintenance of cell shape.</text>
</comment>
<dbReference type="Pfam" id="PF04085">
    <property type="entry name" value="MreC"/>
    <property type="match status" value="1"/>
</dbReference>
<keyword evidence="3 5" id="KW-0133">Cell shape</keyword>
<evidence type="ECO:0000256" key="4">
    <source>
        <dbReference type="ARBA" id="ARBA00032089"/>
    </source>
</evidence>
<dbReference type="InterPro" id="IPR055342">
    <property type="entry name" value="MreC_beta-barrel_core"/>
</dbReference>
<feature type="domain" description="Rod shape-determining protein MreC beta-barrel core" evidence="7">
    <location>
        <begin position="124"/>
        <end position="271"/>
    </location>
</feature>
<dbReference type="InterPro" id="IPR042177">
    <property type="entry name" value="Cell/Rod_1"/>
</dbReference>
<keyword evidence="6" id="KW-1133">Transmembrane helix</keyword>
<dbReference type="PIRSF" id="PIRSF038471">
    <property type="entry name" value="MreC"/>
    <property type="match status" value="1"/>
</dbReference>
<evidence type="ECO:0000256" key="1">
    <source>
        <dbReference type="ARBA" id="ARBA00009369"/>
    </source>
</evidence>
<comment type="similarity">
    <text evidence="1 5">Belongs to the MreC family.</text>
</comment>
<protein>
    <recommendedName>
        <fullName evidence="2 5">Cell shape-determining protein MreC</fullName>
    </recommendedName>
    <alternativeName>
        <fullName evidence="4 5">Cell shape protein MreC</fullName>
    </alternativeName>
</protein>
<evidence type="ECO:0000256" key="2">
    <source>
        <dbReference type="ARBA" id="ARBA00013855"/>
    </source>
</evidence>
<dbReference type="GO" id="GO:0005886">
    <property type="term" value="C:plasma membrane"/>
    <property type="evidence" value="ECO:0007669"/>
    <property type="project" value="TreeGrafter"/>
</dbReference>
<evidence type="ECO:0000256" key="3">
    <source>
        <dbReference type="ARBA" id="ARBA00022960"/>
    </source>
</evidence>
<organism evidence="8 9">
    <name type="scientific">Endomicrobium proavitum</name>
    <dbReference type="NCBI Taxonomy" id="1408281"/>
    <lineage>
        <taxon>Bacteria</taxon>
        <taxon>Pseudomonadati</taxon>
        <taxon>Elusimicrobiota</taxon>
        <taxon>Endomicrobiia</taxon>
        <taxon>Endomicrobiales</taxon>
        <taxon>Endomicrobiaceae</taxon>
        <taxon>Endomicrobium</taxon>
    </lineage>
</organism>